<evidence type="ECO:0008006" key="6">
    <source>
        <dbReference type="Google" id="ProtNLM"/>
    </source>
</evidence>
<dbReference type="Proteomes" id="UP000286576">
    <property type="component" value="Unassembled WGS sequence"/>
</dbReference>
<evidence type="ECO:0000256" key="1">
    <source>
        <dbReference type="ARBA" id="ARBA00004328"/>
    </source>
</evidence>
<keyword evidence="3" id="KW-0231">Viral genome packaging</keyword>
<sequence length="562" mass="62934">MPPGKATGVIEQIQDEDLAKADLRKHEQLVSLRRNWEDTYQQIDERFPTGAGGFLAQTPGQIRGQRNTDSTHVTANARFAAALRAITTPEQTEYILPRFLDPELNKLRSVKLWRENAGKRLQAIRHAPHTGFGISAHEDFDQLGRYGTSAVWQEPYPDGSGIFYRTLHLSSVWIDVNFAGLVDTVHRKWMASASDLEEQFGREALSPKMIEALDHHDSDKADAKDFEILHVVCPNTDWDRERLDHRRFPIASRFLVTGEKIYLRRRGYNTMPISVSRHMTSAMEVYGRSPAINQLPNINGLNAMRTTTFRAAHKAVDPALLFNRDMGVTKLVTKPGGLNPGLMGEDGRPMVARMPGGENGLPIALEMIQDERSTIRVEFLEEFYSILTNPNSRMTTVEVYERMAKEGVLVRPYADRYATEKQHVMTQRDLDMALRAMPRQIPDFPPEVKEAGAWPVIDYENPLAAMARAESSGKTLRYVQALPVLADLDPNVRFRVDAEAIAVGLAEETGVPTKYIRSDEDVARLKGEEQAAQSAALDGELLKNIGSATKDFAQAGALQEGM</sequence>
<dbReference type="EMBL" id="QXFL01000002">
    <property type="protein sequence ID" value="RIV87495.1"/>
    <property type="molecule type" value="Genomic_DNA"/>
</dbReference>
<comment type="caution">
    <text evidence="4">The sequence shown here is derived from an EMBL/GenBank/DDBJ whole genome shotgun (WGS) entry which is preliminary data.</text>
</comment>
<dbReference type="AlphaFoldDB" id="A0A418NUB4"/>
<reference evidence="4 5" key="1">
    <citation type="submission" date="2018-08" db="EMBL/GenBank/DDBJ databases">
        <title>Erythrobacter zhengii sp.nov., a bacterium isolated from deep-sea sediment.</title>
        <authorList>
            <person name="Fang C."/>
            <person name="Wu Y.-H."/>
            <person name="Sun C."/>
            <person name="Wang H."/>
            <person name="Cheng H."/>
            <person name="Meng F.-X."/>
            <person name="Wang C.-S."/>
            <person name="Xu X.-W."/>
        </authorList>
    </citation>
    <scope>NUCLEOTIDE SEQUENCE [LARGE SCALE GENOMIC DNA]</scope>
    <source>
        <strain evidence="4 5">V18</strain>
    </source>
</reference>
<evidence type="ECO:0000313" key="4">
    <source>
        <dbReference type="EMBL" id="RIV87495.1"/>
    </source>
</evidence>
<keyword evidence="2" id="KW-1188">Viral release from host cell</keyword>
<gene>
    <name evidence="4" type="ORF">D2V07_03855</name>
</gene>
<evidence type="ECO:0000256" key="3">
    <source>
        <dbReference type="ARBA" id="ARBA00023219"/>
    </source>
</evidence>
<dbReference type="Pfam" id="PF12236">
    <property type="entry name" value="Head-tail_con"/>
    <property type="match status" value="1"/>
</dbReference>
<evidence type="ECO:0000313" key="5">
    <source>
        <dbReference type="Proteomes" id="UP000286576"/>
    </source>
</evidence>
<organism evidence="4 5">
    <name type="scientific">Aurantiacibacter zhengii</name>
    <dbReference type="NCBI Taxonomy" id="2307003"/>
    <lineage>
        <taxon>Bacteria</taxon>
        <taxon>Pseudomonadati</taxon>
        <taxon>Pseudomonadota</taxon>
        <taxon>Alphaproteobacteria</taxon>
        <taxon>Sphingomonadales</taxon>
        <taxon>Erythrobacteraceae</taxon>
        <taxon>Aurantiacibacter</taxon>
    </lineage>
</organism>
<dbReference type="InterPro" id="IPR020991">
    <property type="entry name" value="Connector_podovirus"/>
</dbReference>
<proteinExistence type="predicted"/>
<accession>A0A418NUB4</accession>
<name>A0A418NUB4_9SPHN</name>
<evidence type="ECO:0000256" key="2">
    <source>
        <dbReference type="ARBA" id="ARBA00022612"/>
    </source>
</evidence>
<protein>
    <recommendedName>
        <fullName evidence="6">Phage tail protein</fullName>
    </recommendedName>
</protein>
<comment type="subcellular location">
    <subcellularLocation>
        <location evidence="1">Virion</location>
    </subcellularLocation>
</comment>
<keyword evidence="5" id="KW-1185">Reference proteome</keyword>